<evidence type="ECO:0000313" key="2">
    <source>
        <dbReference type="Proteomes" id="UP000724149"/>
    </source>
</evidence>
<organism evidence="1 2">
    <name type="scientific">Hydrogenoanaerobacterium saccharovorans</name>
    <dbReference type="NCBI Taxonomy" id="474960"/>
    <lineage>
        <taxon>Bacteria</taxon>
        <taxon>Bacillati</taxon>
        <taxon>Bacillota</taxon>
        <taxon>Clostridia</taxon>
        <taxon>Eubacteriales</taxon>
        <taxon>Oscillospiraceae</taxon>
        <taxon>Hydrogenoanaerobacterium</taxon>
    </lineage>
</organism>
<gene>
    <name evidence="1" type="ORF">H9X81_09225</name>
</gene>
<name>A0ABS2GQM5_9FIRM</name>
<comment type="caution">
    <text evidence="1">The sequence shown here is derived from an EMBL/GenBank/DDBJ whole genome shotgun (WGS) entry which is preliminary data.</text>
</comment>
<evidence type="ECO:0008006" key="3">
    <source>
        <dbReference type="Google" id="ProtNLM"/>
    </source>
</evidence>
<evidence type="ECO:0000313" key="1">
    <source>
        <dbReference type="EMBL" id="MBM6923864.1"/>
    </source>
</evidence>
<reference evidence="1 2" key="1">
    <citation type="journal article" date="2021" name="Sci. Rep.">
        <title>The distribution of antibiotic resistance genes in chicken gut microbiota commensals.</title>
        <authorList>
            <person name="Juricova H."/>
            <person name="Matiasovicova J."/>
            <person name="Kubasova T."/>
            <person name="Cejkova D."/>
            <person name="Rychlik I."/>
        </authorList>
    </citation>
    <scope>NUCLEOTIDE SEQUENCE [LARGE SCALE GENOMIC DNA]</scope>
    <source>
        <strain evidence="1 2">An564</strain>
    </source>
</reference>
<dbReference type="EMBL" id="JACSNR010000009">
    <property type="protein sequence ID" value="MBM6923864.1"/>
    <property type="molecule type" value="Genomic_DNA"/>
</dbReference>
<protein>
    <recommendedName>
        <fullName evidence="3">Uracil-DNA glycosylase</fullName>
    </recommendedName>
</protein>
<sequence>MDKTKREVSRFEWDERTAPRLIRNEELICRDCRYRSEKSGICGKYPQGKPGSVFGSQRWCGEYSPESE</sequence>
<dbReference type="Proteomes" id="UP000724149">
    <property type="component" value="Unassembled WGS sequence"/>
</dbReference>
<proteinExistence type="predicted"/>
<dbReference type="RefSeq" id="WP_204721474.1">
    <property type="nucleotide sequence ID" value="NZ_JACSNR010000009.1"/>
</dbReference>
<accession>A0ABS2GQM5</accession>
<keyword evidence="2" id="KW-1185">Reference proteome</keyword>